<dbReference type="GO" id="GO:0004673">
    <property type="term" value="F:protein histidine kinase activity"/>
    <property type="evidence" value="ECO:0007669"/>
    <property type="project" value="UniProtKB-EC"/>
</dbReference>
<evidence type="ECO:0000256" key="5">
    <source>
        <dbReference type="ARBA" id="ARBA00022679"/>
    </source>
</evidence>
<evidence type="ECO:0000256" key="6">
    <source>
        <dbReference type="ARBA" id="ARBA00022777"/>
    </source>
</evidence>
<evidence type="ECO:0000256" key="4">
    <source>
        <dbReference type="ARBA" id="ARBA00022553"/>
    </source>
</evidence>
<evidence type="ECO:0000256" key="2">
    <source>
        <dbReference type="ARBA" id="ARBA00004370"/>
    </source>
</evidence>
<dbReference type="Pfam" id="PF00672">
    <property type="entry name" value="HAMP"/>
    <property type="match status" value="1"/>
</dbReference>
<dbReference type="SMART" id="SM00387">
    <property type="entry name" value="HATPase_c"/>
    <property type="match status" value="1"/>
</dbReference>
<dbReference type="InterPro" id="IPR003594">
    <property type="entry name" value="HATPase_dom"/>
</dbReference>
<evidence type="ECO:0000256" key="9">
    <source>
        <dbReference type="SAM" id="Phobius"/>
    </source>
</evidence>
<keyword evidence="7 9" id="KW-0472">Membrane</keyword>
<comment type="subcellular location">
    <subcellularLocation>
        <location evidence="2">Membrane</location>
    </subcellularLocation>
</comment>
<evidence type="ECO:0000259" key="13">
    <source>
        <dbReference type="PROSITE" id="PS50885"/>
    </source>
</evidence>
<evidence type="ECO:0000256" key="1">
    <source>
        <dbReference type="ARBA" id="ARBA00000085"/>
    </source>
</evidence>
<dbReference type="NCBIfam" id="TIGR00229">
    <property type="entry name" value="sensory_box"/>
    <property type="match status" value="1"/>
</dbReference>
<dbReference type="RefSeq" id="WP_192030045.1">
    <property type="nucleotide sequence ID" value="NZ_JACYTR010000027.1"/>
</dbReference>
<dbReference type="EC" id="2.7.13.3" evidence="3"/>
<dbReference type="InterPro" id="IPR000700">
    <property type="entry name" value="PAS-assoc_C"/>
</dbReference>
<dbReference type="PROSITE" id="PS50109">
    <property type="entry name" value="HIS_KIN"/>
    <property type="match status" value="1"/>
</dbReference>
<evidence type="ECO:0000313" key="14">
    <source>
        <dbReference type="EMBL" id="MBD8526623.1"/>
    </source>
</evidence>
<dbReference type="SMART" id="SM00091">
    <property type="entry name" value="PAS"/>
    <property type="match status" value="1"/>
</dbReference>
<dbReference type="AlphaFoldDB" id="A0AAW3ZKG8"/>
<comment type="catalytic activity">
    <reaction evidence="1">
        <text>ATP + protein L-histidine = ADP + protein N-phospho-L-histidine.</text>
        <dbReference type="EC" id="2.7.13.3"/>
    </reaction>
</comment>
<keyword evidence="5" id="KW-0808">Transferase</keyword>
<keyword evidence="15" id="KW-1185">Reference proteome</keyword>
<feature type="domain" description="Histidine kinase" evidence="10">
    <location>
        <begin position="693"/>
        <end position="924"/>
    </location>
</feature>
<keyword evidence="6" id="KW-0418">Kinase</keyword>
<dbReference type="GO" id="GO:0030295">
    <property type="term" value="F:protein kinase activator activity"/>
    <property type="evidence" value="ECO:0007669"/>
    <property type="project" value="TreeGrafter"/>
</dbReference>
<evidence type="ECO:0000259" key="10">
    <source>
        <dbReference type="PROSITE" id="PS50109"/>
    </source>
</evidence>
<dbReference type="PROSITE" id="PS50113">
    <property type="entry name" value="PAC"/>
    <property type="match status" value="1"/>
</dbReference>
<dbReference type="InterPro" id="IPR003660">
    <property type="entry name" value="HAMP_dom"/>
</dbReference>
<dbReference type="Gene3D" id="1.10.287.130">
    <property type="match status" value="1"/>
</dbReference>
<dbReference type="CDD" id="cd00130">
    <property type="entry name" value="PAS"/>
    <property type="match status" value="1"/>
</dbReference>
<evidence type="ECO:0000259" key="12">
    <source>
        <dbReference type="PROSITE" id="PS50113"/>
    </source>
</evidence>
<proteinExistence type="predicted"/>
<comment type="caution">
    <text evidence="14">The sequence shown here is derived from an EMBL/GenBank/DDBJ whole genome shotgun (WGS) entry which is preliminary data.</text>
</comment>
<feature type="domain" description="HAMP" evidence="13">
    <location>
        <begin position="297"/>
        <end position="349"/>
    </location>
</feature>
<dbReference type="PROSITE" id="PS50112">
    <property type="entry name" value="PAS"/>
    <property type="match status" value="1"/>
</dbReference>
<evidence type="ECO:0000313" key="15">
    <source>
        <dbReference type="Proteomes" id="UP000613768"/>
    </source>
</evidence>
<evidence type="ECO:0000256" key="8">
    <source>
        <dbReference type="SAM" id="Coils"/>
    </source>
</evidence>
<dbReference type="Gene3D" id="3.30.565.10">
    <property type="entry name" value="Histidine kinase-like ATPase, C-terminal domain"/>
    <property type="match status" value="1"/>
</dbReference>
<dbReference type="InterPro" id="IPR004358">
    <property type="entry name" value="Sig_transdc_His_kin-like_C"/>
</dbReference>
<dbReference type="SMART" id="SM00304">
    <property type="entry name" value="HAMP"/>
    <property type="match status" value="1"/>
</dbReference>
<keyword evidence="9" id="KW-0812">Transmembrane</keyword>
<dbReference type="InterPro" id="IPR013655">
    <property type="entry name" value="PAS_fold_3"/>
</dbReference>
<protein>
    <recommendedName>
        <fullName evidence="3">histidine kinase</fullName>
        <ecNumber evidence="3">2.7.13.3</ecNumber>
    </recommendedName>
</protein>
<sequence>MSTRNFIALMLLLLAGLPMCVGAWLLHGREVQSASSRLDQRLSALNTELSNELGRHIEAALEAVRADGSLPGLAEAVLTEHMETEQRLQVNRLLTALKGRDPLNMADISLLDLNGTVRASTNASVVGSDQSQSEDYRAVRQLARPFWFSGNRGAGQRTALLIAASPIRDVQDEPVGVLRVQYQAAMLTQILDGEIRDAPGFGAQLFGPMGQRLAEAGAKGTALDSQPIPGSAAQQLGQGTEQLRALASVLPRTGWRLVVFEPGQRALERRQSIDRRWIAQASGLAVLMAVAAWLIGHLIAAPLMRLTSTVSSIAEGDLDRRVRPSGSMEIRRLAEAVNDMNQRLAVNLNSLTQELSQRREAEAELRASEERLSTLIDQLPGTVYRCRWQPAWQMLFISAQAKQLTGYKPAALIGDQSLSYASLIAADDFESTREKIEQAVREGRPFEVHYRLFHRDGSLHWVWERGQAHYGAEHEVQWLDGVLFDISEARRAELLITTLRESIDHQIGGDYFSSLGQAIRNALRMSAAFILRYRPGQPLQRLTTSADDDQSTEALVEILRPLFEQIVERGELLLERGLHRQHPSVGHGIDGIVGIALRNTAAIPIGVLAVVHRHPITDGSAALELLRLCAPRTVAEIERAEAQAQLQTLAEQLEQRVEQRTAELRTSHQQLSQAMDQVMNSEKLASLGSLVAGVAHELSTPIGNALTSATALHSLMRVFSKESSSGQLRRSSLDRFVSEGQEAGELIERNLHRAAELINHFKQVAVDQTSARRRRFDLNTTLQEVLTTLRPQLKRTTHRIECEVPPGIEFDSFPGPLEQVITNLITNSLDHAFPNARCGTISIRAESLGASARIEYRDDGVGVPSEYLRRVFDPFFTTRLGSGGSGLGLYLVHNLVRGVLAGSLRMESTEGSGTSFYIELPLQPPQLGDGNAEVINIMHRQANG</sequence>
<dbReference type="PANTHER" id="PTHR42878:SF15">
    <property type="entry name" value="BACTERIOPHYTOCHROME"/>
    <property type="match status" value="1"/>
</dbReference>
<dbReference type="InterPro" id="IPR036890">
    <property type="entry name" value="HATPase_C_sf"/>
</dbReference>
<dbReference type="GO" id="GO:0000156">
    <property type="term" value="F:phosphorelay response regulator activity"/>
    <property type="evidence" value="ECO:0007669"/>
    <property type="project" value="TreeGrafter"/>
</dbReference>
<evidence type="ECO:0000256" key="7">
    <source>
        <dbReference type="ARBA" id="ARBA00023136"/>
    </source>
</evidence>
<dbReference type="SUPFAM" id="SSF55874">
    <property type="entry name" value="ATPase domain of HSP90 chaperone/DNA topoisomerase II/histidine kinase"/>
    <property type="match status" value="1"/>
</dbReference>
<accession>A0AAW3ZKG8</accession>
<dbReference type="PROSITE" id="PS50885">
    <property type="entry name" value="HAMP"/>
    <property type="match status" value="1"/>
</dbReference>
<dbReference type="Gene3D" id="3.30.450.20">
    <property type="entry name" value="PAS domain"/>
    <property type="match status" value="2"/>
</dbReference>
<dbReference type="Pfam" id="PF02518">
    <property type="entry name" value="HATPase_c"/>
    <property type="match status" value="1"/>
</dbReference>
<feature type="coiled-coil region" evidence="8">
    <location>
        <begin position="334"/>
        <end position="378"/>
    </location>
</feature>
<dbReference type="PANTHER" id="PTHR42878">
    <property type="entry name" value="TWO-COMPONENT HISTIDINE KINASE"/>
    <property type="match status" value="1"/>
</dbReference>
<dbReference type="EMBL" id="JACYTR010000027">
    <property type="protein sequence ID" value="MBD8526623.1"/>
    <property type="molecule type" value="Genomic_DNA"/>
</dbReference>
<dbReference type="SUPFAM" id="SSF55785">
    <property type="entry name" value="PYP-like sensor domain (PAS domain)"/>
    <property type="match status" value="1"/>
</dbReference>
<dbReference type="InterPro" id="IPR000014">
    <property type="entry name" value="PAS"/>
</dbReference>
<dbReference type="InterPro" id="IPR035965">
    <property type="entry name" value="PAS-like_dom_sf"/>
</dbReference>
<dbReference type="GO" id="GO:0007234">
    <property type="term" value="P:osmosensory signaling via phosphorelay pathway"/>
    <property type="evidence" value="ECO:0007669"/>
    <property type="project" value="TreeGrafter"/>
</dbReference>
<dbReference type="SUPFAM" id="SSF55781">
    <property type="entry name" value="GAF domain-like"/>
    <property type="match status" value="1"/>
</dbReference>
<feature type="coiled-coil region" evidence="8">
    <location>
        <begin position="632"/>
        <end position="670"/>
    </location>
</feature>
<dbReference type="CDD" id="cd06225">
    <property type="entry name" value="HAMP"/>
    <property type="match status" value="1"/>
</dbReference>
<dbReference type="PRINTS" id="PR00344">
    <property type="entry name" value="BCTRLSENSOR"/>
</dbReference>
<evidence type="ECO:0000256" key="3">
    <source>
        <dbReference type="ARBA" id="ARBA00012438"/>
    </source>
</evidence>
<dbReference type="InterPro" id="IPR050351">
    <property type="entry name" value="BphY/WalK/GraS-like"/>
</dbReference>
<feature type="domain" description="PAS" evidence="11">
    <location>
        <begin position="368"/>
        <end position="443"/>
    </location>
</feature>
<name>A0AAW3ZKG8_9GAMM</name>
<keyword evidence="9" id="KW-1133">Transmembrane helix</keyword>
<feature type="domain" description="PAC" evidence="12">
    <location>
        <begin position="446"/>
        <end position="498"/>
    </location>
</feature>
<keyword evidence="4" id="KW-0597">Phosphoprotein</keyword>
<dbReference type="InterPro" id="IPR005467">
    <property type="entry name" value="His_kinase_dom"/>
</dbReference>
<dbReference type="Pfam" id="PF08447">
    <property type="entry name" value="PAS_3"/>
    <property type="match status" value="1"/>
</dbReference>
<keyword evidence="8" id="KW-0175">Coiled coil</keyword>
<organism evidence="14 15">
    <name type="scientific">Pseudomarimonas arenosa</name>
    <dbReference type="NCBI Taxonomy" id="2774145"/>
    <lineage>
        <taxon>Bacteria</taxon>
        <taxon>Pseudomonadati</taxon>
        <taxon>Pseudomonadota</taxon>
        <taxon>Gammaproteobacteria</taxon>
        <taxon>Lysobacterales</taxon>
        <taxon>Lysobacteraceae</taxon>
        <taxon>Pseudomarimonas</taxon>
    </lineage>
</organism>
<dbReference type="GO" id="GO:0016020">
    <property type="term" value="C:membrane"/>
    <property type="evidence" value="ECO:0007669"/>
    <property type="project" value="UniProtKB-SubCell"/>
</dbReference>
<dbReference type="Gene3D" id="6.10.340.10">
    <property type="match status" value="1"/>
</dbReference>
<evidence type="ECO:0000259" key="11">
    <source>
        <dbReference type="PROSITE" id="PS50112"/>
    </source>
</evidence>
<dbReference type="SUPFAM" id="SSF158472">
    <property type="entry name" value="HAMP domain-like"/>
    <property type="match status" value="1"/>
</dbReference>
<dbReference type="Proteomes" id="UP000613768">
    <property type="component" value="Unassembled WGS sequence"/>
</dbReference>
<feature type="transmembrane region" description="Helical" evidence="9">
    <location>
        <begin position="277"/>
        <end position="300"/>
    </location>
</feature>
<reference evidence="14 15" key="1">
    <citation type="submission" date="2020-09" db="EMBL/GenBank/DDBJ databases">
        <title>Pseudoxanthomonas sp. CAU 1598 isolated from sand of Yaerae Beach.</title>
        <authorList>
            <person name="Kim W."/>
        </authorList>
    </citation>
    <scope>NUCLEOTIDE SEQUENCE [LARGE SCALE GENOMIC DNA]</scope>
    <source>
        <strain evidence="14 15">CAU 1598</strain>
    </source>
</reference>
<gene>
    <name evidence="14" type="ORF">IFO71_12835</name>
</gene>